<dbReference type="InParanoid" id="B9TKP2"/>
<sequence>MGSENMKAATLYERLTEVASKHRDAVALTFGSRSWTFSEVVAEVDRVAKGLRHLGIGKGDAFAMYGRNCPEYFTAYLGAAKLGAIFVPINSNVTESEVAYILEHSDAKFMLHDDFVTEVAQSEALRRFRVHFWRWQMPAKRLQRRRPMRPQR</sequence>
<dbReference type="Proteomes" id="UP000008311">
    <property type="component" value="Unassembled WGS sequence"/>
</dbReference>
<dbReference type="InterPro" id="IPR050237">
    <property type="entry name" value="ATP-dep_AMP-bd_enzyme"/>
</dbReference>
<accession>B9TKP2</accession>
<dbReference type="InterPro" id="IPR000873">
    <property type="entry name" value="AMP-dep_synth/lig_dom"/>
</dbReference>
<dbReference type="PANTHER" id="PTHR43767:SF1">
    <property type="entry name" value="NONRIBOSOMAL PEPTIDE SYNTHASE PES1 (EUROFUNG)-RELATED"/>
    <property type="match status" value="1"/>
</dbReference>
<evidence type="ECO:0000313" key="2">
    <source>
        <dbReference type="EMBL" id="EEF23571.1"/>
    </source>
</evidence>
<dbReference type="PANTHER" id="PTHR43767">
    <property type="entry name" value="LONG-CHAIN-FATTY-ACID--COA LIGASE"/>
    <property type="match status" value="1"/>
</dbReference>
<dbReference type="STRING" id="3988.B9TKP2"/>
<reference evidence="3" key="1">
    <citation type="journal article" date="2010" name="Nat. Biotechnol.">
        <title>Draft genome sequence of the oilseed species Ricinus communis.</title>
        <authorList>
            <person name="Chan A.P."/>
            <person name="Crabtree J."/>
            <person name="Zhao Q."/>
            <person name="Lorenzi H."/>
            <person name="Orvis J."/>
            <person name="Puiu D."/>
            <person name="Melake-Berhan A."/>
            <person name="Jones K.M."/>
            <person name="Redman J."/>
            <person name="Chen G."/>
            <person name="Cahoon E.B."/>
            <person name="Gedil M."/>
            <person name="Stanke M."/>
            <person name="Haas B.J."/>
            <person name="Wortman J.R."/>
            <person name="Fraser-Liggett C.M."/>
            <person name="Ravel J."/>
            <person name="Rabinowicz P.D."/>
        </authorList>
    </citation>
    <scope>NUCLEOTIDE SEQUENCE [LARGE SCALE GENOMIC DNA]</scope>
    <source>
        <strain evidence="3">cv. Hale</strain>
    </source>
</reference>
<feature type="domain" description="AMP-dependent synthetase/ligase" evidence="1">
    <location>
        <begin position="16"/>
        <end position="118"/>
    </location>
</feature>
<organism evidence="2 3">
    <name type="scientific">Ricinus communis</name>
    <name type="common">Castor bean</name>
    <dbReference type="NCBI Taxonomy" id="3988"/>
    <lineage>
        <taxon>Eukaryota</taxon>
        <taxon>Viridiplantae</taxon>
        <taxon>Streptophyta</taxon>
        <taxon>Embryophyta</taxon>
        <taxon>Tracheophyta</taxon>
        <taxon>Spermatophyta</taxon>
        <taxon>Magnoliopsida</taxon>
        <taxon>eudicotyledons</taxon>
        <taxon>Gunneridae</taxon>
        <taxon>Pentapetalae</taxon>
        <taxon>rosids</taxon>
        <taxon>fabids</taxon>
        <taxon>Malpighiales</taxon>
        <taxon>Euphorbiaceae</taxon>
        <taxon>Acalyphoideae</taxon>
        <taxon>Acalypheae</taxon>
        <taxon>Ricinus</taxon>
    </lineage>
</organism>
<keyword evidence="2" id="KW-0436">Ligase</keyword>
<dbReference type="eggNOG" id="KOG1176">
    <property type="taxonomic scope" value="Eukaryota"/>
</dbReference>
<protein>
    <submittedName>
        <fullName evidence="2">AMP dependent CoA ligase, putative</fullName>
    </submittedName>
</protein>
<dbReference type="EMBL" id="EQ985547">
    <property type="protein sequence ID" value="EEF23571.1"/>
    <property type="molecule type" value="Genomic_DNA"/>
</dbReference>
<dbReference type="GO" id="GO:0016874">
    <property type="term" value="F:ligase activity"/>
    <property type="evidence" value="ECO:0007669"/>
    <property type="project" value="UniProtKB-KW"/>
</dbReference>
<gene>
    <name evidence="2" type="ORF">RCOM_1982210</name>
</gene>
<keyword evidence="3" id="KW-1185">Reference proteome</keyword>
<dbReference type="AlphaFoldDB" id="B9TKP2"/>
<dbReference type="Pfam" id="PF00501">
    <property type="entry name" value="AMP-binding"/>
    <property type="match status" value="1"/>
</dbReference>
<feature type="non-terminal residue" evidence="2">
    <location>
        <position position="152"/>
    </location>
</feature>
<dbReference type="SUPFAM" id="SSF56801">
    <property type="entry name" value="Acetyl-CoA synthetase-like"/>
    <property type="match status" value="1"/>
</dbReference>
<dbReference type="Gene3D" id="3.40.50.980">
    <property type="match status" value="1"/>
</dbReference>
<name>B9TKP2_RICCO</name>
<evidence type="ECO:0000313" key="3">
    <source>
        <dbReference type="Proteomes" id="UP000008311"/>
    </source>
</evidence>
<evidence type="ECO:0000259" key="1">
    <source>
        <dbReference type="Pfam" id="PF00501"/>
    </source>
</evidence>
<proteinExistence type="predicted"/>